<proteinExistence type="predicted"/>
<name>A0A2Z3JR74_9DEIO</name>
<accession>A0A2Z3JR74</accession>
<dbReference type="EMBL" id="CP029494">
    <property type="protein sequence ID" value="AWN23878.1"/>
    <property type="molecule type" value="Genomic_DNA"/>
</dbReference>
<gene>
    <name evidence="2" type="ORF">DKM44_12115</name>
</gene>
<dbReference type="SUPFAM" id="SSF54909">
    <property type="entry name" value="Dimeric alpha+beta barrel"/>
    <property type="match status" value="1"/>
</dbReference>
<evidence type="ECO:0000259" key="1">
    <source>
        <dbReference type="Pfam" id="PF07978"/>
    </source>
</evidence>
<dbReference type="AlphaFoldDB" id="A0A2Z3JR74"/>
<dbReference type="Gene3D" id="3.30.70.100">
    <property type="match status" value="1"/>
</dbReference>
<dbReference type="InterPro" id="IPR011008">
    <property type="entry name" value="Dimeric_a/b-barrel"/>
</dbReference>
<keyword evidence="3" id="KW-1185">Reference proteome</keyword>
<organism evidence="2 3">
    <name type="scientific">Deinococcus irradiatisoli</name>
    <dbReference type="NCBI Taxonomy" id="2202254"/>
    <lineage>
        <taxon>Bacteria</taxon>
        <taxon>Thermotogati</taxon>
        <taxon>Deinococcota</taxon>
        <taxon>Deinococci</taxon>
        <taxon>Deinococcales</taxon>
        <taxon>Deinococcaceae</taxon>
        <taxon>Deinococcus</taxon>
    </lineage>
</organism>
<sequence>MFYELRRYTAQPGRRGDLVKYMEDVIIPYQVAAGMVVVASFTDEEDPDGYVWMRRFDDEAQREQLYAAAYDTERWKNEIGPAVDQLMVRSKMVVTRIVPTPKSVLR</sequence>
<dbReference type="Pfam" id="PF07978">
    <property type="entry name" value="NIPSNAP"/>
    <property type="match status" value="1"/>
</dbReference>
<dbReference type="Proteomes" id="UP000245368">
    <property type="component" value="Chromosome"/>
</dbReference>
<protein>
    <submittedName>
        <fullName evidence="2">NIPSNAP family containing protein</fullName>
    </submittedName>
</protein>
<feature type="domain" description="NIPSNAP" evidence="1">
    <location>
        <begin position="3"/>
        <end position="97"/>
    </location>
</feature>
<dbReference type="KEGG" id="dez:DKM44_12115"/>
<reference evidence="2 3" key="1">
    <citation type="submission" date="2018-05" db="EMBL/GenBank/DDBJ databases">
        <title>Complete Genome Sequence of Deinococcus sp. strain 17bor-2.</title>
        <authorList>
            <person name="Srinivasan S."/>
        </authorList>
    </citation>
    <scope>NUCLEOTIDE SEQUENCE [LARGE SCALE GENOMIC DNA]</scope>
    <source>
        <strain evidence="2 3">17bor-2</strain>
    </source>
</reference>
<dbReference type="OrthoDB" id="9809695at2"/>
<evidence type="ECO:0000313" key="3">
    <source>
        <dbReference type="Proteomes" id="UP000245368"/>
    </source>
</evidence>
<evidence type="ECO:0000313" key="2">
    <source>
        <dbReference type="EMBL" id="AWN23878.1"/>
    </source>
</evidence>
<dbReference type="InterPro" id="IPR012577">
    <property type="entry name" value="NIPSNAP"/>
</dbReference>
<dbReference type="RefSeq" id="WP_109827606.1">
    <property type="nucleotide sequence ID" value="NZ_CP029494.1"/>
</dbReference>